<keyword evidence="1" id="KW-1185">Reference proteome</keyword>
<proteinExistence type="predicted"/>
<protein>
    <submittedName>
        <fullName evidence="2">Uncharacterized protein</fullName>
    </submittedName>
</protein>
<accession>A0A915I2T3</accession>
<evidence type="ECO:0000313" key="1">
    <source>
        <dbReference type="Proteomes" id="UP000887565"/>
    </source>
</evidence>
<name>A0A915I2T3_ROMCU</name>
<dbReference type="AlphaFoldDB" id="A0A915I2T3"/>
<organism evidence="1 2">
    <name type="scientific">Romanomermis culicivorax</name>
    <name type="common">Nematode worm</name>
    <dbReference type="NCBI Taxonomy" id="13658"/>
    <lineage>
        <taxon>Eukaryota</taxon>
        <taxon>Metazoa</taxon>
        <taxon>Ecdysozoa</taxon>
        <taxon>Nematoda</taxon>
        <taxon>Enoplea</taxon>
        <taxon>Dorylaimia</taxon>
        <taxon>Mermithida</taxon>
        <taxon>Mermithoidea</taxon>
        <taxon>Mermithidae</taxon>
        <taxon>Romanomermis</taxon>
    </lineage>
</organism>
<evidence type="ECO:0000313" key="2">
    <source>
        <dbReference type="WBParaSite" id="nRc.2.0.1.t08432-RA"/>
    </source>
</evidence>
<dbReference type="Proteomes" id="UP000887565">
    <property type="component" value="Unplaced"/>
</dbReference>
<sequence>MDDYSTINCTNIGENSSKCDSPTQNRASALIAGLSLIEKNACKTPAAATTVSSQKRRAVALRRP</sequence>
<dbReference type="WBParaSite" id="nRc.2.0.1.t08432-RA">
    <property type="protein sequence ID" value="nRc.2.0.1.t08432-RA"/>
    <property type="gene ID" value="nRc.2.0.1.g08432"/>
</dbReference>
<reference evidence="2" key="1">
    <citation type="submission" date="2022-11" db="UniProtKB">
        <authorList>
            <consortium name="WormBaseParasite"/>
        </authorList>
    </citation>
    <scope>IDENTIFICATION</scope>
</reference>